<proteinExistence type="predicted"/>
<dbReference type="AlphaFoldDB" id="A0A3G8QX98"/>
<dbReference type="GO" id="GO:0046872">
    <property type="term" value="F:metal ion binding"/>
    <property type="evidence" value="ECO:0007669"/>
    <property type="project" value="UniProtKB-KW"/>
</dbReference>
<dbReference type="Gene3D" id="3.10.180.10">
    <property type="entry name" value="2,3-Dihydroxybiphenyl 1,2-Dioxygenase, domain 1"/>
    <property type="match status" value="1"/>
</dbReference>
<name>A0A3G8QX98_9EURY</name>
<dbReference type="PROSITE" id="PS51819">
    <property type="entry name" value="VOC"/>
    <property type="match status" value="1"/>
</dbReference>
<sequence>MTRLAPHHFGVTVTDLDRAVEFYRDTFDFDPPDRFTVSGEAFADGVGVEGATGRFAHFVLDGARIELVEYDPEGDDATGAAVNQPGAKHLGLAVDDLDAFYADLDSSVETLSEPRTTESGTRICFVRDPEGNLIEVLEA</sequence>
<dbReference type="InterPro" id="IPR051785">
    <property type="entry name" value="MMCE/EMCE_epimerase"/>
</dbReference>
<dbReference type="InterPro" id="IPR029068">
    <property type="entry name" value="Glyas_Bleomycin-R_OHBP_Dase"/>
</dbReference>
<dbReference type="GO" id="GO:0004493">
    <property type="term" value="F:methylmalonyl-CoA epimerase activity"/>
    <property type="evidence" value="ECO:0007669"/>
    <property type="project" value="TreeGrafter"/>
</dbReference>
<reference evidence="3 4" key="1">
    <citation type="submission" date="2018-07" db="EMBL/GenBank/DDBJ databases">
        <title>Genome sequences of Haloplanus aerogenes JCM 16430T.</title>
        <authorList>
            <person name="Kim Y.B."/>
            <person name="Roh S.W."/>
        </authorList>
    </citation>
    <scope>NUCLEOTIDE SEQUENCE [LARGE SCALE GENOMIC DNA]</scope>
    <source>
        <strain evidence="3 4">JCM 16430</strain>
    </source>
</reference>
<dbReference type="InterPro" id="IPR037523">
    <property type="entry name" value="VOC_core"/>
</dbReference>
<dbReference type="KEGG" id="haer:DU502_12415"/>
<dbReference type="PANTHER" id="PTHR43048:SF3">
    <property type="entry name" value="METHYLMALONYL-COA EPIMERASE, MITOCHONDRIAL"/>
    <property type="match status" value="1"/>
</dbReference>
<dbReference type="Proteomes" id="UP000282007">
    <property type="component" value="Chromosome"/>
</dbReference>
<organism evidence="3 4">
    <name type="scientific">Haloplanus aerogenes</name>
    <dbReference type="NCBI Taxonomy" id="660522"/>
    <lineage>
        <taxon>Archaea</taxon>
        <taxon>Methanobacteriati</taxon>
        <taxon>Methanobacteriota</taxon>
        <taxon>Stenosarchaea group</taxon>
        <taxon>Halobacteria</taxon>
        <taxon>Halobacteriales</taxon>
        <taxon>Haloferacaceae</taxon>
        <taxon>Haloplanus</taxon>
    </lineage>
</organism>
<evidence type="ECO:0000313" key="3">
    <source>
        <dbReference type="EMBL" id="AZH26112.1"/>
    </source>
</evidence>
<dbReference type="Pfam" id="PF00903">
    <property type="entry name" value="Glyoxalase"/>
    <property type="match status" value="1"/>
</dbReference>
<dbReference type="EMBL" id="CP034145">
    <property type="protein sequence ID" value="AZH26112.1"/>
    <property type="molecule type" value="Genomic_DNA"/>
</dbReference>
<dbReference type="GeneID" id="38472103"/>
<dbReference type="InterPro" id="IPR004360">
    <property type="entry name" value="Glyas_Fos-R_dOase_dom"/>
</dbReference>
<dbReference type="OrthoDB" id="275292at2157"/>
<evidence type="ECO:0000313" key="4">
    <source>
        <dbReference type="Proteomes" id="UP000282007"/>
    </source>
</evidence>
<evidence type="ECO:0000259" key="2">
    <source>
        <dbReference type="PROSITE" id="PS51819"/>
    </source>
</evidence>
<dbReference type="PANTHER" id="PTHR43048">
    <property type="entry name" value="METHYLMALONYL-COA EPIMERASE"/>
    <property type="match status" value="1"/>
</dbReference>
<evidence type="ECO:0000256" key="1">
    <source>
        <dbReference type="ARBA" id="ARBA00022723"/>
    </source>
</evidence>
<protein>
    <submittedName>
        <fullName evidence="3">VOC family protein</fullName>
    </submittedName>
</protein>
<accession>A0A3G8QX98</accession>
<feature type="domain" description="VOC" evidence="2">
    <location>
        <begin position="5"/>
        <end position="139"/>
    </location>
</feature>
<keyword evidence="4" id="KW-1185">Reference proteome</keyword>
<keyword evidence="1" id="KW-0479">Metal-binding</keyword>
<gene>
    <name evidence="3" type="ORF">DU502_12415</name>
</gene>
<dbReference type="RefSeq" id="WP_121920518.1">
    <property type="nucleotide sequence ID" value="NZ_CP034145.1"/>
</dbReference>
<dbReference type="SUPFAM" id="SSF54593">
    <property type="entry name" value="Glyoxalase/Bleomycin resistance protein/Dihydroxybiphenyl dioxygenase"/>
    <property type="match status" value="1"/>
</dbReference>
<dbReference type="GO" id="GO:0046491">
    <property type="term" value="P:L-methylmalonyl-CoA metabolic process"/>
    <property type="evidence" value="ECO:0007669"/>
    <property type="project" value="TreeGrafter"/>
</dbReference>